<reference evidence="5" key="1">
    <citation type="submission" date="2021-01" db="EMBL/GenBank/DDBJ databases">
        <authorList>
            <person name="Corre E."/>
            <person name="Pelletier E."/>
            <person name="Niang G."/>
            <person name="Scheremetjew M."/>
            <person name="Finn R."/>
            <person name="Kale V."/>
            <person name="Holt S."/>
            <person name="Cochrane G."/>
            <person name="Meng A."/>
            <person name="Brown T."/>
            <person name="Cohen L."/>
        </authorList>
    </citation>
    <scope>NUCLEOTIDE SEQUENCE</scope>
    <source>
        <strain evidence="5">CCMP645</strain>
    </source>
</reference>
<keyword evidence="3" id="KW-0732">Signal</keyword>
<accession>A0A7S4C2D9</accession>
<protein>
    <recommendedName>
        <fullName evidence="4">J domain-containing protein</fullName>
    </recommendedName>
</protein>
<dbReference type="PROSITE" id="PS50076">
    <property type="entry name" value="DNAJ_2"/>
    <property type="match status" value="1"/>
</dbReference>
<feature type="signal peptide" evidence="3">
    <location>
        <begin position="1"/>
        <end position="26"/>
    </location>
</feature>
<dbReference type="InterPro" id="IPR018253">
    <property type="entry name" value="DnaJ_domain_CS"/>
</dbReference>
<dbReference type="GO" id="GO:0006457">
    <property type="term" value="P:protein folding"/>
    <property type="evidence" value="ECO:0007669"/>
    <property type="project" value="InterPro"/>
</dbReference>
<dbReference type="InterPro" id="IPR002939">
    <property type="entry name" value="DnaJ_C"/>
</dbReference>
<dbReference type="GO" id="GO:0005829">
    <property type="term" value="C:cytosol"/>
    <property type="evidence" value="ECO:0007669"/>
    <property type="project" value="TreeGrafter"/>
</dbReference>
<dbReference type="PROSITE" id="PS00636">
    <property type="entry name" value="DNAJ_1"/>
    <property type="match status" value="1"/>
</dbReference>
<dbReference type="InterPro" id="IPR008971">
    <property type="entry name" value="HSP40/DnaJ_pept-bd"/>
</dbReference>
<dbReference type="PRINTS" id="PR00625">
    <property type="entry name" value="JDOMAIN"/>
</dbReference>
<dbReference type="Pfam" id="PF01556">
    <property type="entry name" value="DnaJ_C"/>
    <property type="match status" value="1"/>
</dbReference>
<dbReference type="AlphaFoldDB" id="A0A7S4C2D9"/>
<feature type="region of interest" description="Disordered" evidence="2">
    <location>
        <begin position="99"/>
        <end position="131"/>
    </location>
</feature>
<dbReference type="GO" id="GO:0051082">
    <property type="term" value="F:unfolded protein binding"/>
    <property type="evidence" value="ECO:0007669"/>
    <property type="project" value="InterPro"/>
</dbReference>
<proteinExistence type="predicted"/>
<evidence type="ECO:0000256" key="1">
    <source>
        <dbReference type="ARBA" id="ARBA00023186"/>
    </source>
</evidence>
<dbReference type="PANTHER" id="PTHR24078">
    <property type="entry name" value="DNAJ HOMOLOG SUBFAMILY C MEMBER"/>
    <property type="match status" value="1"/>
</dbReference>
<dbReference type="Pfam" id="PF00226">
    <property type="entry name" value="DnaJ"/>
    <property type="match status" value="1"/>
</dbReference>
<feature type="domain" description="J" evidence="4">
    <location>
        <begin position="28"/>
        <end position="95"/>
    </location>
</feature>
<name>A0A7S4C2D9_CHRCT</name>
<dbReference type="EMBL" id="HBIZ01060131">
    <property type="protein sequence ID" value="CAE0784836.1"/>
    <property type="molecule type" value="Transcribed_RNA"/>
</dbReference>
<gene>
    <name evidence="5" type="ORF">PCAR00345_LOCUS37543</name>
</gene>
<evidence type="ECO:0000259" key="4">
    <source>
        <dbReference type="PROSITE" id="PS50076"/>
    </source>
</evidence>
<evidence type="ECO:0000313" key="5">
    <source>
        <dbReference type="EMBL" id="CAE0784836.1"/>
    </source>
</evidence>
<dbReference type="SUPFAM" id="SSF49493">
    <property type="entry name" value="HSP40/DnaJ peptide-binding domain"/>
    <property type="match status" value="1"/>
</dbReference>
<dbReference type="SMART" id="SM00271">
    <property type="entry name" value="DnaJ"/>
    <property type="match status" value="1"/>
</dbReference>
<dbReference type="Gene3D" id="2.60.260.20">
    <property type="entry name" value="Urease metallochaperone UreE, N-terminal domain"/>
    <property type="match status" value="1"/>
</dbReference>
<feature type="chain" id="PRO_5030877740" description="J domain-containing protein" evidence="3">
    <location>
        <begin position="27"/>
        <end position="367"/>
    </location>
</feature>
<dbReference type="InterPro" id="IPR001623">
    <property type="entry name" value="DnaJ_domain"/>
</dbReference>
<organism evidence="5">
    <name type="scientific">Chrysotila carterae</name>
    <name type="common">Marine alga</name>
    <name type="synonym">Syracosphaera carterae</name>
    <dbReference type="NCBI Taxonomy" id="13221"/>
    <lineage>
        <taxon>Eukaryota</taxon>
        <taxon>Haptista</taxon>
        <taxon>Haptophyta</taxon>
        <taxon>Prymnesiophyceae</taxon>
        <taxon>Isochrysidales</taxon>
        <taxon>Isochrysidaceae</taxon>
        <taxon>Chrysotila</taxon>
    </lineage>
</organism>
<sequence>MKLGAIGFACMPQLLLTILMAQTANCGDHYSTLGVPKGADAMQIRNAYRKLALKYHPDRVAVDRVAAATERFRRVQEAYEVLSDRRRRQQYDLECATSRTYQGTSTRPGGQGWPGGGQGWPGGGQGWPRGDQGWAGDAGNFAFGPAQQLRPALRVVRCTLQDLDEGCTVEIKTADGPLRRFFDAVNDGVAGPLFPSAVRSFVFVFVQVPFKQLIVRLIPWWSSIRHLVFLGLVLYQLPPSPNELFRLKVKPGYRPGTKFAFTRSPRQVTFVLREKRHRRLQRQRNDLVCRMTVSPKQAAIGGNLSVPQLSGDDLRIELEPGEVTDGYEKVVEGHGMTIRGGTGKGNLRIQFRVRRLHFLTDLLHKFM</sequence>
<dbReference type="CDD" id="cd06257">
    <property type="entry name" value="DnaJ"/>
    <property type="match status" value="1"/>
</dbReference>
<dbReference type="SUPFAM" id="SSF46565">
    <property type="entry name" value="Chaperone J-domain"/>
    <property type="match status" value="1"/>
</dbReference>
<feature type="compositionally biased region" description="Gly residues" evidence="2">
    <location>
        <begin position="109"/>
        <end position="127"/>
    </location>
</feature>
<evidence type="ECO:0000256" key="2">
    <source>
        <dbReference type="SAM" id="MobiDB-lite"/>
    </source>
</evidence>
<dbReference type="PANTHER" id="PTHR24078:SF553">
    <property type="entry name" value="DNAJ HOMOLOG SUBFAMILY B MEMBER 5"/>
    <property type="match status" value="1"/>
</dbReference>
<keyword evidence="1" id="KW-0143">Chaperone</keyword>
<dbReference type="InterPro" id="IPR051339">
    <property type="entry name" value="DnaJ_subfamily_B"/>
</dbReference>
<dbReference type="InterPro" id="IPR036869">
    <property type="entry name" value="J_dom_sf"/>
</dbReference>
<dbReference type="Gene3D" id="1.10.287.110">
    <property type="entry name" value="DnaJ domain"/>
    <property type="match status" value="1"/>
</dbReference>
<evidence type="ECO:0000256" key="3">
    <source>
        <dbReference type="SAM" id="SignalP"/>
    </source>
</evidence>
<dbReference type="GO" id="GO:0051087">
    <property type="term" value="F:protein-folding chaperone binding"/>
    <property type="evidence" value="ECO:0007669"/>
    <property type="project" value="TreeGrafter"/>
</dbReference>